<dbReference type="Proteomes" id="UP000297229">
    <property type="component" value="Unassembled WGS sequence"/>
</dbReference>
<gene>
    <name evidence="1" type="ORF">BELL_1291g00010</name>
</gene>
<organism evidence="1 2">
    <name type="scientific">Botrytis elliptica</name>
    <dbReference type="NCBI Taxonomy" id="278938"/>
    <lineage>
        <taxon>Eukaryota</taxon>
        <taxon>Fungi</taxon>
        <taxon>Dikarya</taxon>
        <taxon>Ascomycota</taxon>
        <taxon>Pezizomycotina</taxon>
        <taxon>Leotiomycetes</taxon>
        <taxon>Helotiales</taxon>
        <taxon>Sclerotiniaceae</taxon>
        <taxon>Botrytis</taxon>
    </lineage>
</organism>
<comment type="caution">
    <text evidence="1">The sequence shown here is derived from an EMBL/GenBank/DDBJ whole genome shotgun (WGS) entry which is preliminary data.</text>
</comment>
<dbReference type="EMBL" id="PQXM01001289">
    <property type="protein sequence ID" value="TGO58467.1"/>
    <property type="molecule type" value="Genomic_DNA"/>
</dbReference>
<dbReference type="AlphaFoldDB" id="A0A4Z1IP53"/>
<accession>A0A4Z1IP53</accession>
<name>A0A4Z1IP53_9HELO</name>
<reference evidence="1 2" key="1">
    <citation type="submission" date="2017-12" db="EMBL/GenBank/DDBJ databases">
        <title>Comparative genomics of Botrytis spp.</title>
        <authorList>
            <person name="Valero-Jimenez C.A."/>
            <person name="Tapia P."/>
            <person name="Veloso J."/>
            <person name="Silva-Moreno E."/>
            <person name="Staats M."/>
            <person name="Valdes J.H."/>
            <person name="Van Kan J.A.L."/>
        </authorList>
    </citation>
    <scope>NUCLEOTIDE SEQUENCE [LARGE SCALE GENOMIC DNA]</scope>
    <source>
        <strain evidence="1 2">Be9601</strain>
    </source>
</reference>
<protein>
    <submittedName>
        <fullName evidence="1">Uncharacterized protein</fullName>
    </submittedName>
</protein>
<keyword evidence="2" id="KW-1185">Reference proteome</keyword>
<proteinExistence type="predicted"/>
<sequence>MPQARHIPHYEQARGQLKSKCFTIRFSSRYGSIEEGTNNEDDKYEDALNVVDLDARDQDQDMINRETWGSEEFLWMRPSILSHGFSHFNE</sequence>
<evidence type="ECO:0000313" key="2">
    <source>
        <dbReference type="Proteomes" id="UP000297229"/>
    </source>
</evidence>
<evidence type="ECO:0000313" key="1">
    <source>
        <dbReference type="EMBL" id="TGO58467.1"/>
    </source>
</evidence>